<dbReference type="Pfam" id="PF00593">
    <property type="entry name" value="TonB_dep_Rec_b-barrel"/>
    <property type="match status" value="1"/>
</dbReference>
<dbReference type="PROSITE" id="PS52016">
    <property type="entry name" value="TONB_DEPENDENT_REC_3"/>
    <property type="match status" value="1"/>
</dbReference>
<keyword evidence="5 9" id="KW-0798">TonB box</keyword>
<keyword evidence="3 8" id="KW-1134">Transmembrane beta strand</keyword>
<evidence type="ECO:0000256" key="1">
    <source>
        <dbReference type="ARBA" id="ARBA00004571"/>
    </source>
</evidence>
<dbReference type="PANTHER" id="PTHR47234:SF2">
    <property type="entry name" value="TONB-DEPENDENT RECEPTOR"/>
    <property type="match status" value="1"/>
</dbReference>
<dbReference type="InterPro" id="IPR012910">
    <property type="entry name" value="Plug_dom"/>
</dbReference>
<dbReference type="EMBL" id="CP024201">
    <property type="protein sequence ID" value="ATQ44611.1"/>
    <property type="molecule type" value="Genomic_DNA"/>
</dbReference>
<proteinExistence type="inferred from homology"/>
<dbReference type="SUPFAM" id="SSF56935">
    <property type="entry name" value="Porins"/>
    <property type="match status" value="1"/>
</dbReference>
<evidence type="ECO:0000256" key="2">
    <source>
        <dbReference type="ARBA" id="ARBA00022448"/>
    </source>
</evidence>
<gene>
    <name evidence="13" type="ORF">CSW64_20550</name>
</gene>
<reference evidence="13 14" key="1">
    <citation type="submission" date="2017-10" db="EMBL/GenBank/DDBJ databases">
        <title>Genome sequence of Caulobacter mirabilis FWC38.</title>
        <authorList>
            <person name="Fiebig A."/>
            <person name="Crosson S."/>
        </authorList>
    </citation>
    <scope>NUCLEOTIDE SEQUENCE [LARGE SCALE GENOMIC DNA]</scope>
    <source>
        <strain evidence="13 14">FWC 38</strain>
    </source>
</reference>
<feature type="chain" id="PRO_5013803609" description="TonB-dependent receptor" evidence="10">
    <location>
        <begin position="27"/>
        <end position="1003"/>
    </location>
</feature>
<feature type="domain" description="TonB-dependent receptor plug" evidence="12">
    <location>
        <begin position="66"/>
        <end position="183"/>
    </location>
</feature>
<evidence type="ECO:0000256" key="3">
    <source>
        <dbReference type="ARBA" id="ARBA00022452"/>
    </source>
</evidence>
<keyword evidence="2 8" id="KW-0813">Transport</keyword>
<comment type="subcellular location">
    <subcellularLocation>
        <location evidence="1 8">Cell outer membrane</location>
        <topology evidence="1 8">Multi-pass membrane protein</topology>
    </subcellularLocation>
</comment>
<evidence type="ECO:0000313" key="14">
    <source>
        <dbReference type="Proteomes" id="UP000228945"/>
    </source>
</evidence>
<comment type="similarity">
    <text evidence="8 9">Belongs to the TonB-dependent receptor family.</text>
</comment>
<dbReference type="InterPro" id="IPR039426">
    <property type="entry name" value="TonB-dep_rcpt-like"/>
</dbReference>
<feature type="signal peptide" evidence="10">
    <location>
        <begin position="1"/>
        <end position="26"/>
    </location>
</feature>
<dbReference type="GO" id="GO:0009279">
    <property type="term" value="C:cell outer membrane"/>
    <property type="evidence" value="ECO:0007669"/>
    <property type="project" value="UniProtKB-SubCell"/>
</dbReference>
<dbReference type="RefSeq" id="WP_099623859.1">
    <property type="nucleotide sequence ID" value="NZ_CP024201.1"/>
</dbReference>
<keyword evidence="10" id="KW-0732">Signal</keyword>
<dbReference type="PANTHER" id="PTHR47234">
    <property type="match status" value="1"/>
</dbReference>
<sequence>MSLKHFLLASALGASCGLAVPALALAQEAPPAAQPETLPKPDHETAEAVEAVVITGSRIRRSDFTSSSPITIITSEEAALEGVSTAADLLQNLPQATTSQQINTLLGGFAVTGGPGVQTLGLRGLGASRTLVLLNGRRLGPAGVGGSVGSVDLNVLPQMALEQIEILKDGASSIYGSDAVAGVVNYITKTNMDGLTVNAYANIPQHGGGEVYTLNAAYGKTLPKGYIAGSFSYTEDKGLTHGDRRYTACAEDYITDINGKNRVDFRGADGGFKCSNTIGNSVVEGRYFGGYFQYDPKLENYPNYPAAGLNLRAFLPDWVRAGRGGQVATQPYFNTTSPLYDQQHVRSPRTLLTGLFNASYDLTPTTTAYAEVLFNRRESSFTGMNQLFPNLDPNNPTNTMGAGLRAACGFVGYSGSLPVCRVNGQFVPGTDGRVTPIILRKSESKQTVDYAHAVLGLRGTVSGLGFLDGFKWDSYYEYTASRADYTQDFVYKDRVTAATGVNEANEYVSNGLACNPAQMTVAPTACLTIPWLDPRVLRGDFTAQERAFLFGNEKGRTSYDRHSFEANLSGDLFRLPAGPLSVAAGVAFRSDRLKDTPGEQAVKRNYWGFSTAGVTKGTENVGEAYVEFLAPVVKNLPVAESVDLSASARFSNYDDFGSHTTYKVGLDWALSSEYRFRGSVGTSFRAPALYERYLADSTSFFNGNDPCTRWGESSNSTLRARCGAAGVPDDYGGFAATPQVFTGGGAKLTPETSKAISVGAVWTPANINLKVALDYFSFDVRDQVDNYGASNILNGCYGSNINPEVYCKLLVRDPITHDVVRITDNYVNISRQVARGVDLGINFSHTFTSGTLNIDSQTTWQAFVAQSAEGERLTNYTGTLQNPEFTSDTNVSFRSGDNTYYWSVSYIGESSNERFFETGEKTLPSANYPQGYTRKLHKEAMIYHTVSYRRRFDKTTLWVGVNNLFDEAPPAISSDIGGRAGISLRGSSDFLGRRFFIQLERKF</sequence>
<dbReference type="OrthoDB" id="7051241at2"/>
<dbReference type="PROSITE" id="PS51257">
    <property type="entry name" value="PROKAR_LIPOPROTEIN"/>
    <property type="match status" value="1"/>
</dbReference>
<evidence type="ECO:0000256" key="5">
    <source>
        <dbReference type="ARBA" id="ARBA00023077"/>
    </source>
</evidence>
<feature type="domain" description="TonB-dependent receptor-like beta-barrel" evidence="11">
    <location>
        <begin position="471"/>
        <end position="964"/>
    </location>
</feature>
<evidence type="ECO:0000256" key="6">
    <source>
        <dbReference type="ARBA" id="ARBA00023136"/>
    </source>
</evidence>
<dbReference type="Gene3D" id="2.40.170.20">
    <property type="entry name" value="TonB-dependent receptor, beta-barrel domain"/>
    <property type="match status" value="1"/>
</dbReference>
<keyword evidence="14" id="KW-1185">Reference proteome</keyword>
<dbReference type="AlphaFoldDB" id="A0A2D2B2Y4"/>
<evidence type="ECO:0000256" key="4">
    <source>
        <dbReference type="ARBA" id="ARBA00022692"/>
    </source>
</evidence>
<keyword evidence="4 8" id="KW-0812">Transmembrane</keyword>
<dbReference type="Proteomes" id="UP000228945">
    <property type="component" value="Chromosome"/>
</dbReference>
<evidence type="ECO:0000313" key="13">
    <source>
        <dbReference type="EMBL" id="ATQ44611.1"/>
    </source>
</evidence>
<protein>
    <recommendedName>
        <fullName evidence="15">TonB-dependent receptor</fullName>
    </recommendedName>
</protein>
<accession>A0A2D2B2Y4</accession>
<evidence type="ECO:0008006" key="15">
    <source>
        <dbReference type="Google" id="ProtNLM"/>
    </source>
</evidence>
<dbReference type="InterPro" id="IPR000531">
    <property type="entry name" value="Beta-barrel_TonB"/>
</dbReference>
<dbReference type="KEGG" id="cmb:CSW64_20550"/>
<evidence type="ECO:0000256" key="10">
    <source>
        <dbReference type="SAM" id="SignalP"/>
    </source>
</evidence>
<organism evidence="13 14">
    <name type="scientific">Caulobacter mirabilis</name>
    <dbReference type="NCBI Taxonomy" id="69666"/>
    <lineage>
        <taxon>Bacteria</taxon>
        <taxon>Pseudomonadati</taxon>
        <taxon>Pseudomonadota</taxon>
        <taxon>Alphaproteobacteria</taxon>
        <taxon>Caulobacterales</taxon>
        <taxon>Caulobacteraceae</taxon>
        <taxon>Caulobacter</taxon>
    </lineage>
</organism>
<dbReference type="InterPro" id="IPR037066">
    <property type="entry name" value="Plug_dom_sf"/>
</dbReference>
<dbReference type="Gene3D" id="2.170.130.10">
    <property type="entry name" value="TonB-dependent receptor, plug domain"/>
    <property type="match status" value="1"/>
</dbReference>
<keyword evidence="7 8" id="KW-0998">Cell outer membrane</keyword>
<keyword evidence="6 8" id="KW-0472">Membrane</keyword>
<evidence type="ECO:0000256" key="8">
    <source>
        <dbReference type="PROSITE-ProRule" id="PRU01360"/>
    </source>
</evidence>
<name>A0A2D2B2Y4_9CAUL</name>
<evidence type="ECO:0000256" key="7">
    <source>
        <dbReference type="ARBA" id="ARBA00023237"/>
    </source>
</evidence>
<evidence type="ECO:0000256" key="9">
    <source>
        <dbReference type="RuleBase" id="RU003357"/>
    </source>
</evidence>
<evidence type="ECO:0000259" key="12">
    <source>
        <dbReference type="Pfam" id="PF07715"/>
    </source>
</evidence>
<dbReference type="Pfam" id="PF07715">
    <property type="entry name" value="Plug"/>
    <property type="match status" value="1"/>
</dbReference>
<evidence type="ECO:0000259" key="11">
    <source>
        <dbReference type="Pfam" id="PF00593"/>
    </source>
</evidence>
<dbReference type="InterPro" id="IPR036942">
    <property type="entry name" value="Beta-barrel_TonB_sf"/>
</dbReference>